<dbReference type="InterPro" id="IPR000668">
    <property type="entry name" value="Peptidase_C1A_C"/>
</dbReference>
<evidence type="ECO:0000256" key="12">
    <source>
        <dbReference type="SAM" id="MobiDB-lite"/>
    </source>
</evidence>
<dbReference type="SUPFAM" id="SSF54001">
    <property type="entry name" value="Cysteine proteinases"/>
    <property type="match status" value="1"/>
</dbReference>
<evidence type="ECO:0000313" key="16">
    <source>
        <dbReference type="Proteomes" id="UP001187531"/>
    </source>
</evidence>
<keyword evidence="13" id="KW-0472">Membrane</keyword>
<proteinExistence type="inferred from homology"/>
<evidence type="ECO:0000256" key="13">
    <source>
        <dbReference type="SAM" id="Phobius"/>
    </source>
</evidence>
<keyword evidence="4" id="KW-0547">Nucleotide-binding</keyword>
<keyword evidence="7" id="KW-0788">Thiol protease</keyword>
<evidence type="ECO:0000256" key="7">
    <source>
        <dbReference type="ARBA" id="ARBA00022807"/>
    </source>
</evidence>
<accession>A0AA88HVU4</accession>
<dbReference type="GO" id="GO:0003724">
    <property type="term" value="F:RNA helicase activity"/>
    <property type="evidence" value="ECO:0007669"/>
    <property type="project" value="UniProtKB-EC"/>
</dbReference>
<evidence type="ECO:0000259" key="14">
    <source>
        <dbReference type="PROSITE" id="PS51195"/>
    </source>
</evidence>
<dbReference type="Pfam" id="PF00112">
    <property type="entry name" value="Peptidase_C1"/>
    <property type="match status" value="1"/>
</dbReference>
<dbReference type="PROSITE" id="PS00139">
    <property type="entry name" value="THIOL_PROTEASE_CYS"/>
    <property type="match status" value="1"/>
</dbReference>
<dbReference type="AlphaFoldDB" id="A0AA88HVU4"/>
<feature type="compositionally biased region" description="Basic and acidic residues" evidence="12">
    <location>
        <begin position="89"/>
        <end position="102"/>
    </location>
</feature>
<dbReference type="InterPro" id="IPR038765">
    <property type="entry name" value="Papain-like_cys_pep_sf"/>
</dbReference>
<dbReference type="PRINTS" id="PR00705">
    <property type="entry name" value="PAPAIN"/>
</dbReference>
<dbReference type="InterPro" id="IPR000169">
    <property type="entry name" value="Pept_cys_AS"/>
</dbReference>
<protein>
    <recommendedName>
        <fullName evidence="2">RNA helicase</fullName>
        <ecNumber evidence="2">3.6.4.13</ecNumber>
    </recommendedName>
</protein>
<keyword evidence="9" id="KW-0865">Zymogen</keyword>
<evidence type="ECO:0000256" key="3">
    <source>
        <dbReference type="ARBA" id="ARBA00022670"/>
    </source>
</evidence>
<organism evidence="15 16">
    <name type="scientific">Artemia franciscana</name>
    <name type="common">Brine shrimp</name>
    <name type="synonym">Artemia sanfranciscana</name>
    <dbReference type="NCBI Taxonomy" id="6661"/>
    <lineage>
        <taxon>Eukaryota</taxon>
        <taxon>Metazoa</taxon>
        <taxon>Ecdysozoa</taxon>
        <taxon>Arthropoda</taxon>
        <taxon>Crustacea</taxon>
        <taxon>Branchiopoda</taxon>
        <taxon>Anostraca</taxon>
        <taxon>Artemiidae</taxon>
        <taxon>Artemia</taxon>
    </lineage>
</organism>
<dbReference type="PROSITE" id="PS00639">
    <property type="entry name" value="THIOL_PROTEASE_HIS"/>
    <property type="match status" value="1"/>
</dbReference>
<dbReference type="GO" id="GO:0006508">
    <property type="term" value="P:proteolysis"/>
    <property type="evidence" value="ECO:0007669"/>
    <property type="project" value="UniProtKB-KW"/>
</dbReference>
<reference evidence="15" key="1">
    <citation type="submission" date="2023-07" db="EMBL/GenBank/DDBJ databases">
        <title>Chromosome-level genome assembly of Artemia franciscana.</title>
        <authorList>
            <person name="Jo E."/>
        </authorList>
    </citation>
    <scope>NUCLEOTIDE SEQUENCE</scope>
    <source>
        <tissue evidence="15">Whole body</tissue>
    </source>
</reference>
<dbReference type="Proteomes" id="UP001187531">
    <property type="component" value="Unassembled WGS sequence"/>
</dbReference>
<dbReference type="GO" id="GO:0005524">
    <property type="term" value="F:ATP binding"/>
    <property type="evidence" value="ECO:0007669"/>
    <property type="project" value="UniProtKB-KW"/>
</dbReference>
<dbReference type="Gene3D" id="3.40.50.300">
    <property type="entry name" value="P-loop containing nucleotide triphosphate hydrolases"/>
    <property type="match status" value="1"/>
</dbReference>
<dbReference type="InterPro" id="IPR013201">
    <property type="entry name" value="Prot_inhib_I29"/>
</dbReference>
<dbReference type="SUPFAM" id="SSF52540">
    <property type="entry name" value="P-loop containing nucleoside triphosphate hydrolases"/>
    <property type="match status" value="1"/>
</dbReference>
<feature type="short sequence motif" description="Q motif" evidence="11">
    <location>
        <begin position="161"/>
        <end position="189"/>
    </location>
</feature>
<dbReference type="PROSITE" id="PS51195">
    <property type="entry name" value="Q_MOTIF"/>
    <property type="match status" value="1"/>
</dbReference>
<evidence type="ECO:0000256" key="6">
    <source>
        <dbReference type="ARBA" id="ARBA00022806"/>
    </source>
</evidence>
<comment type="caution">
    <text evidence="15">The sequence shown here is derived from an EMBL/GenBank/DDBJ whole genome shotgun (WGS) entry which is preliminary data.</text>
</comment>
<name>A0AA88HVU4_ARTSF</name>
<evidence type="ECO:0000256" key="1">
    <source>
        <dbReference type="ARBA" id="ARBA00008455"/>
    </source>
</evidence>
<keyword evidence="3" id="KW-0645">Protease</keyword>
<gene>
    <name evidence="15" type="ORF">QYM36_006130</name>
</gene>
<keyword evidence="6" id="KW-0347">Helicase</keyword>
<evidence type="ECO:0000256" key="2">
    <source>
        <dbReference type="ARBA" id="ARBA00012552"/>
    </source>
</evidence>
<evidence type="ECO:0000313" key="15">
    <source>
        <dbReference type="EMBL" id="KAK2719005.1"/>
    </source>
</evidence>
<keyword evidence="13" id="KW-1133">Transmembrane helix</keyword>
<feature type="region of interest" description="Disordered" evidence="12">
    <location>
        <begin position="87"/>
        <end position="119"/>
    </location>
</feature>
<feature type="domain" description="DEAD-box RNA helicase Q" evidence="14">
    <location>
        <begin position="161"/>
        <end position="189"/>
    </location>
</feature>
<evidence type="ECO:0000256" key="10">
    <source>
        <dbReference type="ARBA" id="ARBA00023157"/>
    </source>
</evidence>
<keyword evidence="13" id="KW-0812">Transmembrane</keyword>
<evidence type="ECO:0000256" key="5">
    <source>
        <dbReference type="ARBA" id="ARBA00022801"/>
    </source>
</evidence>
<comment type="similarity">
    <text evidence="1">Belongs to the peptidase C1 family.</text>
</comment>
<dbReference type="InterPro" id="IPR014014">
    <property type="entry name" value="RNA_helicase_DEAD_Q_motif"/>
</dbReference>
<evidence type="ECO:0000256" key="4">
    <source>
        <dbReference type="ARBA" id="ARBA00022741"/>
    </source>
</evidence>
<dbReference type="InterPro" id="IPR025660">
    <property type="entry name" value="Pept_his_AS"/>
</dbReference>
<evidence type="ECO:0000256" key="9">
    <source>
        <dbReference type="ARBA" id="ARBA00023145"/>
    </source>
</evidence>
<dbReference type="GO" id="GO:0003676">
    <property type="term" value="F:nucleic acid binding"/>
    <property type="evidence" value="ECO:0007669"/>
    <property type="project" value="InterPro"/>
</dbReference>
<dbReference type="InterPro" id="IPR025661">
    <property type="entry name" value="Pept_asp_AS"/>
</dbReference>
<dbReference type="EC" id="3.6.4.13" evidence="2"/>
<dbReference type="CDD" id="cd02248">
    <property type="entry name" value="Peptidase_C1A"/>
    <property type="match status" value="1"/>
</dbReference>
<dbReference type="InterPro" id="IPR039417">
    <property type="entry name" value="Peptidase_C1A_papain-like"/>
</dbReference>
<evidence type="ECO:0000256" key="8">
    <source>
        <dbReference type="ARBA" id="ARBA00022840"/>
    </source>
</evidence>
<dbReference type="SMART" id="SM00645">
    <property type="entry name" value="Pept_C1"/>
    <property type="match status" value="1"/>
</dbReference>
<sequence>MYLSYLNHNGRNQAGGMIEYLLRHRIIHNDWFEGIRNCNKTFYKPTREQKTGPLEDREKTYENLSSKFASDFNQYSTIREGNLKKYFRPNHDQNRKFKENKKSSGTLSNHRRDGTYQRNPLQKNFYHRHRTVTKRSKEEIDSYCDPKDILAEGVDTPHPIMSFEEDGFPDNLKSYLKSQGLHNPTSIQAQGWPIALSGINMVGVASSGSSKAYILPSIVHIKNRVNLKKGDGPIASISAPTKKLAQQTKDVADKYGTVSRIRSTCVFGGSPNNETEHKTCTMKQITLKYLLTAVLIFFLAAVFLQFSNALSQSNLLADEWHLFKARYKKEYPSQLEEEYRMKIFFENKHKIAKHNILYDKGEKSYQVAMNQFGDLHHCEFKCIMMGYLNKKRNLSFAKSTYTFMEPANVAVPESVDWREKGAVTSVKYQGRCGSCWAFSAIGALEGQTFRKTGKLISLSEQNLIDCSREHGNLGCKGGRTEETFQYIKDNKGIDTENEYHYEAKENLCRDNQRKRSVVALGFVDIPSGEEDKLKAAVATVGPVSVAIDASHKNFQFYSKGVYYEPSCRTSSKHLSHSVLVIGYGSDNGKDYWLVKNSWSENWGDEGYLKIARNRNNHCGIATRALYPIV</sequence>
<dbReference type="PROSITE" id="PS00640">
    <property type="entry name" value="THIOL_PROTEASE_ASN"/>
    <property type="match status" value="1"/>
</dbReference>
<keyword evidence="10" id="KW-1015">Disulfide bond</keyword>
<keyword evidence="8" id="KW-0067">ATP-binding</keyword>
<dbReference type="FunFam" id="3.90.70.10:FF:000006">
    <property type="entry name" value="Cathepsin S"/>
    <property type="match status" value="1"/>
</dbReference>
<dbReference type="InterPro" id="IPR013128">
    <property type="entry name" value="Peptidase_C1A"/>
</dbReference>
<dbReference type="SMART" id="SM00848">
    <property type="entry name" value="Inhibitor_I29"/>
    <property type="match status" value="1"/>
</dbReference>
<dbReference type="PANTHER" id="PTHR12411">
    <property type="entry name" value="CYSTEINE PROTEASE FAMILY C1-RELATED"/>
    <property type="match status" value="1"/>
</dbReference>
<keyword evidence="16" id="KW-1185">Reference proteome</keyword>
<dbReference type="Gene3D" id="3.90.70.10">
    <property type="entry name" value="Cysteine proteinases"/>
    <property type="match status" value="1"/>
</dbReference>
<dbReference type="InterPro" id="IPR027417">
    <property type="entry name" value="P-loop_NTPase"/>
</dbReference>
<feature type="transmembrane region" description="Helical" evidence="13">
    <location>
        <begin position="287"/>
        <end position="306"/>
    </location>
</feature>
<dbReference type="EMBL" id="JAVRJZ010000009">
    <property type="protein sequence ID" value="KAK2719005.1"/>
    <property type="molecule type" value="Genomic_DNA"/>
</dbReference>
<keyword evidence="5" id="KW-0378">Hydrolase</keyword>
<dbReference type="GO" id="GO:0008234">
    <property type="term" value="F:cysteine-type peptidase activity"/>
    <property type="evidence" value="ECO:0007669"/>
    <property type="project" value="UniProtKB-KW"/>
</dbReference>
<dbReference type="Pfam" id="PF08246">
    <property type="entry name" value="Inhibitor_I29"/>
    <property type="match status" value="1"/>
</dbReference>
<evidence type="ECO:0000256" key="11">
    <source>
        <dbReference type="PROSITE-ProRule" id="PRU00552"/>
    </source>
</evidence>